<evidence type="ECO:0000256" key="2">
    <source>
        <dbReference type="ARBA" id="ARBA00005974"/>
    </source>
</evidence>
<dbReference type="Pfam" id="PF03820">
    <property type="entry name" value="SFXNs"/>
    <property type="match status" value="1"/>
</dbReference>
<evidence type="ECO:0000256" key="6">
    <source>
        <dbReference type="ARBA" id="ARBA00022989"/>
    </source>
</evidence>
<dbReference type="GO" id="GO:1990542">
    <property type="term" value="P:mitochondrial transmembrane transport"/>
    <property type="evidence" value="ECO:0007669"/>
    <property type="project" value="TreeGrafter"/>
</dbReference>
<organism evidence="10">
    <name type="scientific">Callorhinchus milii</name>
    <name type="common">Ghost shark</name>
    <dbReference type="NCBI Taxonomy" id="7868"/>
    <lineage>
        <taxon>Eukaryota</taxon>
        <taxon>Metazoa</taxon>
        <taxon>Chordata</taxon>
        <taxon>Craniata</taxon>
        <taxon>Vertebrata</taxon>
        <taxon>Chondrichthyes</taxon>
        <taxon>Holocephali</taxon>
        <taxon>Chimaeriformes</taxon>
        <taxon>Callorhinchidae</taxon>
        <taxon>Callorhinchus</taxon>
    </lineage>
</organism>
<accession>V9KVX9</accession>
<evidence type="ECO:0000256" key="1">
    <source>
        <dbReference type="ARBA" id="ARBA00004225"/>
    </source>
</evidence>
<name>V9KVX9_CALMI</name>
<dbReference type="InterPro" id="IPR004686">
    <property type="entry name" value="Mtc"/>
</dbReference>
<dbReference type="GO" id="GO:0006865">
    <property type="term" value="P:amino acid transport"/>
    <property type="evidence" value="ECO:0007669"/>
    <property type="project" value="UniProtKB-KW"/>
</dbReference>
<feature type="transmembrane region" description="Helical" evidence="9">
    <location>
        <begin position="230"/>
        <end position="247"/>
    </location>
</feature>
<sequence length="317" mass="35308">MDAKCRREERSFFHRLLQWVDILDPTTLLASDKEIENTQAPLQDSQRNLKEPVKDEQIKETRRLMLSAVHPDTGHLIPLVFRPQAFMPIATPLVIGMLLPHRGMKPALFWQFLFHSYTAGFNSVNRNKTTSRDEKVPLKQVLLLVGSVTYTTCLGVFPQFVMYRYGLKNPGIQSLFRNIIPVPVLAIAGAFNAVAVRGVELEKGIEVTDRNGNVVGVSEAAGAKAVKDTAISRAVLIGTTVAVPNMLGSYLQRMNFIKRAPFALAPIRHIATALVFGLMVPVSFSLFPRIGKISRSSLEPLIQSATTQDELYYHRGL</sequence>
<dbReference type="PANTHER" id="PTHR11153">
    <property type="entry name" value="SIDEROFLEXIN"/>
    <property type="match status" value="1"/>
</dbReference>
<keyword evidence="8 9" id="KW-0472">Membrane</keyword>
<comment type="similarity">
    <text evidence="2">Belongs to the sideroflexin family.</text>
</comment>
<evidence type="ECO:0000256" key="7">
    <source>
        <dbReference type="ARBA" id="ARBA00023128"/>
    </source>
</evidence>
<evidence type="ECO:0000256" key="4">
    <source>
        <dbReference type="ARBA" id="ARBA00022692"/>
    </source>
</evidence>
<dbReference type="GO" id="GO:0015075">
    <property type="term" value="F:monoatomic ion transmembrane transporter activity"/>
    <property type="evidence" value="ECO:0007669"/>
    <property type="project" value="InterPro"/>
</dbReference>
<dbReference type="EMBL" id="JW869932">
    <property type="protein sequence ID" value="AFP02450.1"/>
    <property type="molecule type" value="mRNA"/>
</dbReference>
<dbReference type="AlphaFoldDB" id="V9KVX9"/>
<proteinExistence type="evidence at transcript level"/>
<feature type="transmembrane region" description="Helical" evidence="9">
    <location>
        <begin position="267"/>
        <end position="287"/>
    </location>
</feature>
<evidence type="ECO:0000313" key="10">
    <source>
        <dbReference type="EMBL" id="AFP02450.1"/>
    </source>
</evidence>
<evidence type="ECO:0000256" key="3">
    <source>
        <dbReference type="ARBA" id="ARBA00022448"/>
    </source>
</evidence>
<protein>
    <submittedName>
        <fullName evidence="10">Sideroflexin-4</fullName>
    </submittedName>
</protein>
<keyword evidence="5" id="KW-0029">Amino-acid transport</keyword>
<dbReference type="GO" id="GO:0005743">
    <property type="term" value="C:mitochondrial inner membrane"/>
    <property type="evidence" value="ECO:0007669"/>
    <property type="project" value="TreeGrafter"/>
</dbReference>
<evidence type="ECO:0000256" key="9">
    <source>
        <dbReference type="SAM" id="Phobius"/>
    </source>
</evidence>
<keyword evidence="3" id="KW-0813">Transport</keyword>
<keyword evidence="6 9" id="KW-1133">Transmembrane helix</keyword>
<keyword evidence="4 9" id="KW-0812">Transmembrane</keyword>
<feature type="transmembrane region" description="Helical" evidence="9">
    <location>
        <begin position="141"/>
        <end position="163"/>
    </location>
</feature>
<evidence type="ECO:0000256" key="5">
    <source>
        <dbReference type="ARBA" id="ARBA00022970"/>
    </source>
</evidence>
<feature type="transmembrane region" description="Helical" evidence="9">
    <location>
        <begin position="175"/>
        <end position="196"/>
    </location>
</feature>
<reference evidence="10" key="1">
    <citation type="journal article" date="2014" name="Nature">
        <title>Elephant shark genome provides unique insights into gnathostome evolution.</title>
        <authorList>
            <consortium name="International Elephant Shark Genome Sequencing Consortium"/>
            <person name="Venkatesh B."/>
            <person name="Lee A.P."/>
            <person name="Ravi V."/>
            <person name="Maurya A.K."/>
            <person name="Lian M.M."/>
            <person name="Swann J.B."/>
            <person name="Ohta Y."/>
            <person name="Flajnik M.F."/>
            <person name="Sutoh Y."/>
            <person name="Kasahara M."/>
            <person name="Hoon S."/>
            <person name="Gangu V."/>
            <person name="Roy S.W."/>
            <person name="Irimia M."/>
            <person name="Korzh V."/>
            <person name="Kondrychyn I."/>
            <person name="Lim Z.W."/>
            <person name="Tay B.H."/>
            <person name="Tohari S."/>
            <person name="Kong K.W."/>
            <person name="Ho S."/>
            <person name="Lorente-Galdos B."/>
            <person name="Quilez J."/>
            <person name="Marques-Bonet T."/>
            <person name="Raney B.J."/>
            <person name="Ingham P.W."/>
            <person name="Tay A."/>
            <person name="Hillier L.W."/>
            <person name="Minx P."/>
            <person name="Boehm T."/>
            <person name="Wilson R.K."/>
            <person name="Brenner S."/>
            <person name="Warren W.C."/>
        </authorList>
    </citation>
    <scope>NUCLEOTIDE SEQUENCE</scope>
    <source>
        <tissue evidence="10">Heart</tissue>
    </source>
</reference>
<evidence type="ECO:0000256" key="8">
    <source>
        <dbReference type="ARBA" id="ARBA00023136"/>
    </source>
</evidence>
<dbReference type="PANTHER" id="PTHR11153:SF3">
    <property type="entry name" value="SIDEROFLEXIN-4"/>
    <property type="match status" value="1"/>
</dbReference>
<comment type="subcellular location">
    <subcellularLocation>
        <location evidence="1">Mitochondrion membrane</location>
        <topology evidence="1">Multi-pass membrane protein</topology>
    </subcellularLocation>
</comment>
<keyword evidence="7" id="KW-0496">Mitochondrion</keyword>